<evidence type="ECO:0000256" key="4">
    <source>
        <dbReference type="ARBA" id="ARBA00022475"/>
    </source>
</evidence>
<keyword evidence="6 17" id="KW-1133">Transmembrane helix</keyword>
<keyword evidence="20" id="KW-1185">Reference proteome</keyword>
<dbReference type="InterPro" id="IPR001320">
    <property type="entry name" value="Iontro_rcpt_C"/>
</dbReference>
<organism evidence="19 20">
    <name type="scientific">Plutella xylostella</name>
    <name type="common">Diamondback moth</name>
    <name type="synonym">Plutella maculipennis</name>
    <dbReference type="NCBI Taxonomy" id="51655"/>
    <lineage>
        <taxon>Eukaryota</taxon>
        <taxon>Metazoa</taxon>
        <taxon>Ecdysozoa</taxon>
        <taxon>Arthropoda</taxon>
        <taxon>Hexapoda</taxon>
        <taxon>Insecta</taxon>
        <taxon>Pterygota</taxon>
        <taxon>Neoptera</taxon>
        <taxon>Endopterygota</taxon>
        <taxon>Lepidoptera</taxon>
        <taxon>Glossata</taxon>
        <taxon>Ditrysia</taxon>
        <taxon>Yponomeutoidea</taxon>
        <taxon>Plutellidae</taxon>
        <taxon>Plutella</taxon>
    </lineage>
</organism>
<keyword evidence="15" id="KW-1015">Disulfide bond</keyword>
<evidence type="ECO:0000256" key="2">
    <source>
        <dbReference type="ARBA" id="ARBA00008685"/>
    </source>
</evidence>
<reference evidence="19" key="1">
    <citation type="submission" date="2020-11" db="EMBL/GenBank/DDBJ databases">
        <authorList>
            <person name="Whiteford S."/>
        </authorList>
    </citation>
    <scope>NUCLEOTIDE SEQUENCE</scope>
</reference>
<evidence type="ECO:0000256" key="13">
    <source>
        <dbReference type="PIRSR" id="PIRSR601508-1"/>
    </source>
</evidence>
<dbReference type="SMART" id="SM00079">
    <property type="entry name" value="PBPe"/>
    <property type="match status" value="1"/>
</dbReference>
<keyword evidence="11" id="KW-1071">Ligand-gated ion channel</keyword>
<keyword evidence="10" id="KW-0325">Glycoprotein</keyword>
<dbReference type="PRINTS" id="PR00177">
    <property type="entry name" value="NMDARECEPTOR"/>
</dbReference>
<evidence type="ECO:0000256" key="5">
    <source>
        <dbReference type="ARBA" id="ARBA00022692"/>
    </source>
</evidence>
<evidence type="ECO:0000256" key="9">
    <source>
        <dbReference type="ARBA" id="ARBA00023170"/>
    </source>
</evidence>
<feature type="compositionally biased region" description="Low complexity" evidence="16">
    <location>
        <begin position="301"/>
        <end position="312"/>
    </location>
</feature>
<feature type="binding site" evidence="13">
    <location>
        <position position="116"/>
    </location>
    <ligand>
        <name>L-glutamate</name>
        <dbReference type="ChEBI" id="CHEBI:29985"/>
    </ligand>
</feature>
<keyword evidence="9" id="KW-0675">Receptor</keyword>
<keyword evidence="3" id="KW-0813">Transport</keyword>
<evidence type="ECO:0000256" key="17">
    <source>
        <dbReference type="SAM" id="Phobius"/>
    </source>
</evidence>
<keyword evidence="8 17" id="KW-0472">Membrane</keyword>
<dbReference type="AlphaFoldDB" id="A0A8S4F325"/>
<keyword evidence="4" id="KW-1003">Cell membrane</keyword>
<feature type="compositionally biased region" description="Polar residues" evidence="16">
    <location>
        <begin position="335"/>
        <end position="347"/>
    </location>
</feature>
<evidence type="ECO:0000256" key="3">
    <source>
        <dbReference type="ARBA" id="ARBA00022448"/>
    </source>
</evidence>
<sequence>MAKMDFCTWAYSTRAAASAWWVFALVVTSSYTANLATLLARKSSDELISGVTDLAHNPYGIEYGAKAGGATYTFFEHSQNELYNEMFEHMKTKEMPTTNEEGIKKVMTENFAFLMESTTIDYETQRNCLVIQVGGLLDNKGYGIAMKKNSPYRQSLNLALLNLQERGELRSMKHKWWNEMRGGGACKEVEEYESAGLSMSNFLGLFVVLVAGCVLGVLGACAELAWRARRPLPAHPARSYWRRLAAELRFVFQFDRSVKPLHPPATPSSSASPAPASPAPASPPPRPRPPRRRRPPRARTRCAPAGRRAAARPWPPPARAAPDTPPTPGSDRTSHAITNNLNALCVS</sequence>
<evidence type="ECO:0000256" key="16">
    <source>
        <dbReference type="SAM" id="MobiDB-lite"/>
    </source>
</evidence>
<dbReference type="FunFam" id="3.40.190.10:FF:000061">
    <property type="entry name" value="Glutamate receptor, ionotropic kainate"/>
    <property type="match status" value="1"/>
</dbReference>
<feature type="site" description="Crucial to convey clamshell closure to channel opening" evidence="14">
    <location>
        <position position="48"/>
    </location>
</feature>
<dbReference type="InterPro" id="IPR001508">
    <property type="entry name" value="Iono_Glu_rcpt_met"/>
</dbReference>
<comment type="similarity">
    <text evidence="2">Belongs to the glutamate-gated ion channel (TC 1.A.10.1) family.</text>
</comment>
<accession>A0A8S4F325</accession>
<evidence type="ECO:0000256" key="12">
    <source>
        <dbReference type="ARBA" id="ARBA00023303"/>
    </source>
</evidence>
<dbReference type="Gene3D" id="3.40.190.10">
    <property type="entry name" value="Periplasmic binding protein-like II"/>
    <property type="match status" value="1"/>
</dbReference>
<evidence type="ECO:0000256" key="14">
    <source>
        <dbReference type="PIRSR" id="PIRSR601508-2"/>
    </source>
</evidence>
<evidence type="ECO:0000313" key="19">
    <source>
        <dbReference type="EMBL" id="CAG9122774.1"/>
    </source>
</evidence>
<protein>
    <submittedName>
        <fullName evidence="19">(diamondback moth) hypothetical protein</fullName>
    </submittedName>
</protein>
<evidence type="ECO:0000256" key="6">
    <source>
        <dbReference type="ARBA" id="ARBA00022989"/>
    </source>
</evidence>
<feature type="compositionally biased region" description="Pro residues" evidence="16">
    <location>
        <begin position="275"/>
        <end position="287"/>
    </location>
</feature>
<dbReference type="PANTHER" id="PTHR18966">
    <property type="entry name" value="IONOTROPIC GLUTAMATE RECEPTOR"/>
    <property type="match status" value="1"/>
</dbReference>
<evidence type="ECO:0000256" key="11">
    <source>
        <dbReference type="ARBA" id="ARBA00023286"/>
    </source>
</evidence>
<dbReference type="SUPFAM" id="SSF53850">
    <property type="entry name" value="Periplasmic binding protein-like II"/>
    <property type="match status" value="1"/>
</dbReference>
<comment type="caution">
    <text evidence="19">The sequence shown here is derived from an EMBL/GenBank/DDBJ whole genome shotgun (WGS) entry which is preliminary data.</text>
</comment>
<dbReference type="EMBL" id="CAJHNJ030000027">
    <property type="protein sequence ID" value="CAG9122774.1"/>
    <property type="molecule type" value="Genomic_DNA"/>
</dbReference>
<evidence type="ECO:0000256" key="1">
    <source>
        <dbReference type="ARBA" id="ARBA00004651"/>
    </source>
</evidence>
<keyword evidence="5 17" id="KW-0812">Transmembrane</keyword>
<keyword evidence="12" id="KW-0407">Ion channel</keyword>
<comment type="subcellular location">
    <subcellularLocation>
        <location evidence="1">Cell membrane</location>
        <topology evidence="1">Multi-pass membrane protein</topology>
    </subcellularLocation>
</comment>
<feature type="region of interest" description="Disordered" evidence="16">
    <location>
        <begin position="261"/>
        <end position="347"/>
    </location>
</feature>
<feature type="compositionally biased region" description="Pro residues" evidence="16">
    <location>
        <begin position="313"/>
        <end position="328"/>
    </location>
</feature>
<dbReference type="InterPro" id="IPR015683">
    <property type="entry name" value="Ionotropic_Glu_rcpt"/>
</dbReference>
<dbReference type="Pfam" id="PF00060">
    <property type="entry name" value="Lig_chan"/>
    <property type="match status" value="1"/>
</dbReference>
<feature type="binding site" evidence="13">
    <location>
        <position position="71"/>
    </location>
    <ligand>
        <name>L-glutamate</name>
        <dbReference type="ChEBI" id="CHEBI:29985"/>
    </ligand>
</feature>
<name>A0A8S4F325_PLUXY</name>
<keyword evidence="7" id="KW-0406">Ion transport</keyword>
<evidence type="ECO:0000313" key="20">
    <source>
        <dbReference type="Proteomes" id="UP000653454"/>
    </source>
</evidence>
<evidence type="ECO:0000256" key="7">
    <source>
        <dbReference type="ARBA" id="ARBA00023065"/>
    </source>
</evidence>
<dbReference type="Proteomes" id="UP000653454">
    <property type="component" value="Unassembled WGS sequence"/>
</dbReference>
<proteinExistence type="inferred from homology"/>
<dbReference type="GO" id="GO:0015276">
    <property type="term" value="F:ligand-gated monoatomic ion channel activity"/>
    <property type="evidence" value="ECO:0007669"/>
    <property type="project" value="InterPro"/>
</dbReference>
<feature type="disulfide bond" evidence="15">
    <location>
        <begin position="128"/>
        <end position="186"/>
    </location>
</feature>
<evidence type="ECO:0000256" key="15">
    <source>
        <dbReference type="PIRSR" id="PIRSR601508-3"/>
    </source>
</evidence>
<dbReference type="GO" id="GO:0005886">
    <property type="term" value="C:plasma membrane"/>
    <property type="evidence" value="ECO:0007669"/>
    <property type="project" value="UniProtKB-SubCell"/>
</dbReference>
<evidence type="ECO:0000256" key="10">
    <source>
        <dbReference type="ARBA" id="ARBA00023180"/>
    </source>
</evidence>
<gene>
    <name evidence="19" type="ORF">PLXY2_LOCUS7697</name>
</gene>
<feature type="compositionally biased region" description="Basic residues" evidence="16">
    <location>
        <begin position="288"/>
        <end position="300"/>
    </location>
</feature>
<evidence type="ECO:0000259" key="18">
    <source>
        <dbReference type="SMART" id="SM00079"/>
    </source>
</evidence>
<dbReference type="GO" id="GO:0038023">
    <property type="term" value="F:signaling receptor activity"/>
    <property type="evidence" value="ECO:0007669"/>
    <property type="project" value="InterPro"/>
</dbReference>
<feature type="transmembrane region" description="Helical" evidence="17">
    <location>
        <begin position="202"/>
        <end position="226"/>
    </location>
</feature>
<evidence type="ECO:0000256" key="8">
    <source>
        <dbReference type="ARBA" id="ARBA00023136"/>
    </source>
</evidence>
<feature type="domain" description="Ionotropic glutamate receptor C-terminal" evidence="18">
    <location>
        <begin position="4"/>
        <end position="179"/>
    </location>
</feature>